<proteinExistence type="predicted"/>
<organism evidence="2 3">
    <name type="scientific">Cirrhinus mrigala</name>
    <name type="common">Mrigala</name>
    <dbReference type="NCBI Taxonomy" id="683832"/>
    <lineage>
        <taxon>Eukaryota</taxon>
        <taxon>Metazoa</taxon>
        <taxon>Chordata</taxon>
        <taxon>Craniata</taxon>
        <taxon>Vertebrata</taxon>
        <taxon>Euteleostomi</taxon>
        <taxon>Actinopterygii</taxon>
        <taxon>Neopterygii</taxon>
        <taxon>Teleostei</taxon>
        <taxon>Ostariophysi</taxon>
        <taxon>Cypriniformes</taxon>
        <taxon>Cyprinidae</taxon>
        <taxon>Labeoninae</taxon>
        <taxon>Labeonini</taxon>
        <taxon>Cirrhinus</taxon>
    </lineage>
</organism>
<keyword evidence="3" id="KW-1185">Reference proteome</keyword>
<sequence>DLQRSVSREEEHEKKDGNVDYPMPYPQDDPSPLLVPQRPTDLMFGNPYSSTDSR</sequence>
<feature type="compositionally biased region" description="Basic and acidic residues" evidence="1">
    <location>
        <begin position="1"/>
        <end position="18"/>
    </location>
</feature>
<feature type="non-terminal residue" evidence="2">
    <location>
        <position position="1"/>
    </location>
</feature>
<accession>A0ABD0PEX8</accession>
<gene>
    <name evidence="2" type="ORF">M9458_032945</name>
</gene>
<evidence type="ECO:0000313" key="2">
    <source>
        <dbReference type="EMBL" id="KAL0172634.1"/>
    </source>
</evidence>
<feature type="non-terminal residue" evidence="2">
    <location>
        <position position="54"/>
    </location>
</feature>
<name>A0ABD0PEX8_CIRMR</name>
<evidence type="ECO:0000313" key="3">
    <source>
        <dbReference type="Proteomes" id="UP001529510"/>
    </source>
</evidence>
<dbReference type="AlphaFoldDB" id="A0ABD0PEX8"/>
<protein>
    <submittedName>
        <fullName evidence="2">Uncharacterized protein</fullName>
    </submittedName>
</protein>
<dbReference type="EMBL" id="JAMKFB020000016">
    <property type="protein sequence ID" value="KAL0172634.1"/>
    <property type="molecule type" value="Genomic_DNA"/>
</dbReference>
<evidence type="ECO:0000256" key="1">
    <source>
        <dbReference type="SAM" id="MobiDB-lite"/>
    </source>
</evidence>
<dbReference type="Proteomes" id="UP001529510">
    <property type="component" value="Unassembled WGS sequence"/>
</dbReference>
<reference evidence="2 3" key="1">
    <citation type="submission" date="2024-05" db="EMBL/GenBank/DDBJ databases">
        <title>Genome sequencing and assembly of Indian major carp, Cirrhinus mrigala (Hamilton, 1822).</title>
        <authorList>
            <person name="Mohindra V."/>
            <person name="Chowdhury L.M."/>
            <person name="Lal K."/>
            <person name="Jena J.K."/>
        </authorList>
    </citation>
    <scope>NUCLEOTIDE SEQUENCE [LARGE SCALE GENOMIC DNA]</scope>
    <source>
        <strain evidence="2">CM1030</strain>
        <tissue evidence="2">Blood</tissue>
    </source>
</reference>
<comment type="caution">
    <text evidence="2">The sequence shown here is derived from an EMBL/GenBank/DDBJ whole genome shotgun (WGS) entry which is preliminary data.</text>
</comment>
<feature type="region of interest" description="Disordered" evidence="1">
    <location>
        <begin position="1"/>
        <end position="54"/>
    </location>
</feature>